<evidence type="ECO:0000313" key="3">
    <source>
        <dbReference type="EMBL" id="KIL55661.1"/>
    </source>
</evidence>
<feature type="compositionally biased region" description="Basic residues" evidence="2">
    <location>
        <begin position="348"/>
        <end position="361"/>
    </location>
</feature>
<dbReference type="EMBL" id="KN818488">
    <property type="protein sequence ID" value="KIL55661.1"/>
    <property type="molecule type" value="Genomic_DNA"/>
</dbReference>
<sequence>MPITRNRDESMLESTQKGQDTHGEINLRSFTLAELLGNPHVAQLHQDYQEANRRAMKAMDYAEENVKLKEELLAYKIQRATLGHQSQVSMSGTANIPFLGPSHESASVFSRIGNSTIRPFQYPESVLWTLQDCKKNEDVNLSKSNPSRPSMRFGIRHEDGSLLNDEEWQAVKSSVGKVISLNLLLLPFPPKMGIKKQTMSYFKSFHRDAWYKAIEQLEEQQPLLKLCAEHYKAEKTLNQILTARNNGKRRFKGGGGGSVEDSEYESAGIVSDEEGKETVAKSKPKRKRKTIQRRSGPPAPARKRLRKKYGQDSDSGGDNKIDNEAERNVKAAAKHKSKDKGASVPRALKSRISKSGGKHFSKNQGEYSIKLSIYSTNYTTRSTSVTQKSGRRH</sequence>
<feature type="compositionally biased region" description="Basic and acidic residues" evidence="2">
    <location>
        <begin position="317"/>
        <end position="329"/>
    </location>
</feature>
<feature type="compositionally biased region" description="Basic and acidic residues" evidence="2">
    <location>
        <begin position="1"/>
        <end position="10"/>
    </location>
</feature>
<dbReference type="InParanoid" id="A0A0C2WGB7"/>
<accession>A0A0C2WGB7</accession>
<keyword evidence="1" id="KW-0175">Coiled coil</keyword>
<proteinExistence type="predicted"/>
<feature type="coiled-coil region" evidence="1">
    <location>
        <begin position="45"/>
        <end position="78"/>
    </location>
</feature>
<feature type="region of interest" description="Disordered" evidence="2">
    <location>
        <begin position="247"/>
        <end position="366"/>
    </location>
</feature>
<dbReference type="STRING" id="946122.A0A0C2WGB7"/>
<name>A0A0C2WGB7_AMAMK</name>
<keyword evidence="4" id="KW-1185">Reference proteome</keyword>
<reference evidence="3 4" key="1">
    <citation type="submission" date="2014-04" db="EMBL/GenBank/DDBJ databases">
        <title>Evolutionary Origins and Diversification of the Mycorrhizal Mutualists.</title>
        <authorList>
            <consortium name="DOE Joint Genome Institute"/>
            <consortium name="Mycorrhizal Genomics Consortium"/>
            <person name="Kohler A."/>
            <person name="Kuo A."/>
            <person name="Nagy L.G."/>
            <person name="Floudas D."/>
            <person name="Copeland A."/>
            <person name="Barry K.W."/>
            <person name="Cichocki N."/>
            <person name="Veneault-Fourrey C."/>
            <person name="LaButti K."/>
            <person name="Lindquist E.A."/>
            <person name="Lipzen A."/>
            <person name="Lundell T."/>
            <person name="Morin E."/>
            <person name="Murat C."/>
            <person name="Riley R."/>
            <person name="Ohm R."/>
            <person name="Sun H."/>
            <person name="Tunlid A."/>
            <person name="Henrissat B."/>
            <person name="Grigoriev I.V."/>
            <person name="Hibbett D.S."/>
            <person name="Martin F."/>
        </authorList>
    </citation>
    <scope>NUCLEOTIDE SEQUENCE [LARGE SCALE GENOMIC DNA]</scope>
    <source>
        <strain evidence="3 4">Koide BX008</strain>
    </source>
</reference>
<evidence type="ECO:0000256" key="1">
    <source>
        <dbReference type="SAM" id="Coils"/>
    </source>
</evidence>
<evidence type="ECO:0000256" key="2">
    <source>
        <dbReference type="SAM" id="MobiDB-lite"/>
    </source>
</evidence>
<dbReference type="OrthoDB" id="3227833at2759"/>
<dbReference type="HOGENOM" id="CLU_702016_0_0_1"/>
<protein>
    <submittedName>
        <fullName evidence="3">Uncharacterized protein</fullName>
    </submittedName>
</protein>
<organism evidence="3 4">
    <name type="scientific">Amanita muscaria (strain Koide BX008)</name>
    <dbReference type="NCBI Taxonomy" id="946122"/>
    <lineage>
        <taxon>Eukaryota</taxon>
        <taxon>Fungi</taxon>
        <taxon>Dikarya</taxon>
        <taxon>Basidiomycota</taxon>
        <taxon>Agaricomycotina</taxon>
        <taxon>Agaricomycetes</taxon>
        <taxon>Agaricomycetidae</taxon>
        <taxon>Agaricales</taxon>
        <taxon>Pluteineae</taxon>
        <taxon>Amanitaceae</taxon>
        <taxon>Amanita</taxon>
    </lineage>
</organism>
<feature type="compositionally biased region" description="Basic residues" evidence="2">
    <location>
        <begin position="282"/>
        <end position="292"/>
    </location>
</feature>
<feature type="region of interest" description="Disordered" evidence="2">
    <location>
        <begin position="1"/>
        <end position="23"/>
    </location>
</feature>
<dbReference type="AlphaFoldDB" id="A0A0C2WGB7"/>
<evidence type="ECO:0000313" key="4">
    <source>
        <dbReference type="Proteomes" id="UP000054549"/>
    </source>
</evidence>
<gene>
    <name evidence="3" type="ORF">M378DRAFT_182178</name>
</gene>
<dbReference type="Proteomes" id="UP000054549">
    <property type="component" value="Unassembled WGS sequence"/>
</dbReference>